<dbReference type="GO" id="GO:0016787">
    <property type="term" value="F:hydrolase activity"/>
    <property type="evidence" value="ECO:0007669"/>
    <property type="project" value="UniProtKB-KW"/>
</dbReference>
<dbReference type="RefSeq" id="WP_338004397.1">
    <property type="nucleotide sequence ID" value="NZ_JAOPKA010000009.1"/>
</dbReference>
<dbReference type="PANTHER" id="PTHR37842">
    <property type="match status" value="1"/>
</dbReference>
<dbReference type="Gene3D" id="1.20.58.2150">
    <property type="match status" value="1"/>
</dbReference>
<evidence type="ECO:0000313" key="5">
    <source>
        <dbReference type="Proteomes" id="UP001321018"/>
    </source>
</evidence>
<evidence type="ECO:0000259" key="3">
    <source>
        <dbReference type="Pfam" id="PF17829"/>
    </source>
</evidence>
<gene>
    <name evidence="4" type="ORF">OB960_14330</name>
</gene>
<dbReference type="EMBL" id="JAOPKA010000009">
    <property type="protein sequence ID" value="MCU4742572.1"/>
    <property type="molecule type" value="Genomic_DNA"/>
</dbReference>
<feature type="region of interest" description="Disordered" evidence="2">
    <location>
        <begin position="775"/>
        <end position="808"/>
    </location>
</feature>
<dbReference type="InterPro" id="IPR031924">
    <property type="entry name" value="GH115"/>
</dbReference>
<dbReference type="Gene3D" id="3.20.20.520">
    <property type="entry name" value="Glycosyl hydrolase family 115"/>
    <property type="match status" value="1"/>
</dbReference>
<dbReference type="Pfam" id="PF17829">
    <property type="entry name" value="GH115_C"/>
    <property type="match status" value="1"/>
</dbReference>
<evidence type="ECO:0000256" key="1">
    <source>
        <dbReference type="ARBA" id="ARBA00022801"/>
    </source>
</evidence>
<name>A0AAP2YZQ1_9EURY</name>
<dbReference type="SUPFAM" id="SSF55545">
    <property type="entry name" value="beta-N-acetylhexosaminidase-like domain"/>
    <property type="match status" value="1"/>
</dbReference>
<dbReference type="InterPro" id="IPR041437">
    <property type="entry name" value="GH115_C"/>
</dbReference>
<comment type="caution">
    <text evidence="4">The sequence shown here is derived from an EMBL/GenBank/DDBJ whole genome shotgun (WGS) entry which is preliminary data.</text>
</comment>
<accession>A0AAP2YZQ1</accession>
<evidence type="ECO:0000256" key="2">
    <source>
        <dbReference type="SAM" id="MobiDB-lite"/>
    </source>
</evidence>
<dbReference type="Pfam" id="PF15979">
    <property type="entry name" value="Glyco_hydro_115"/>
    <property type="match status" value="1"/>
</dbReference>
<feature type="region of interest" description="Disordered" evidence="2">
    <location>
        <begin position="973"/>
        <end position="1003"/>
    </location>
</feature>
<sequence length="1003" mass="110734">MSGTTDEAIAVDSHGGTESESVPLVDEHATTPIYALGTESVVEIAAADFRDDIERVTGQCPTLEFESDGGDAIGETGDRAVLVSPYGVHDAVDATIDALFDDHGLETATESYALAAVSDPEALEVDAALLIVGSDPRGTAYGVYELSRRIGVSPWYWWADVPTDERDELHLSAGAELEGPPSVSYRGIFINDEDFGFRPWATQTHEPEVPEGIGPKTYERVFELLLRLKANTIWPAMHGGGKAFYQIDGNREAADRYGIVVGTSHCEPMHRNNVEEWDSDERGEWNYATNGETIREYWADRVAAVAEAENVFTVGMRGIHDSGMPGGETVDETAALLQTVLEDQRDMLAEYVDPDVASIPQIFCPYKEVLECYEAGLEVPEDVCLVWPNDNFGFVRRLPTAPERRRSGGHGIYYHLSYWGRPHDHQWLCSTPPALIREELCKAYEHGAREMWIANVGDIKPAETETEYFFELAWDVESVREESVEDWLERWASREFDAEYAEEIAEIYREYHRLARARKPEHVGWNSVYPNTEQNEPAFSATACGDEARRRLEAYERIDASAAAIHDALPEDQRTAFFHLVQYPVRCAMLINRKVVDAMRSRLYAGQGRASADEYADRALEAVDEIESATERYNGSSDGKWKEMMSERPRDLPVFDRPTVGRVESEQGPTLGVAVEGEPRVAGAGRATERPELEFPEFVEGVDHPRFVDIYNRGNGTIEWTAETSHDWLEVSRTEGAIDLEERLHVSIDWASAPETKTETVGSLSIAGAGREVSVDVPIRPRSGGVQPATGSDSSSPSGPGSDADHNPLFVESAGAVAIEAEHATDVVAGADTDWESIDGLSRTTGTVMGSRPVTGPRLEPDATVLEDRAPRLEYEFEVHTTGAVTVEAQLLPTHAPEHSLGLRYAVAIDGGDPTVVDFDANGGEHDPEWQENVLRGSAIETTTHEVDRPGRHTLSVYAVDPGVVLDRLVIRTDGDGDENGAGRRSTRQSYLGPRETMDRRLE</sequence>
<organism evidence="4 5">
    <name type="scientific">Natronoglomus mannanivorans</name>
    <dbReference type="NCBI Taxonomy" id="2979990"/>
    <lineage>
        <taxon>Archaea</taxon>
        <taxon>Methanobacteriati</taxon>
        <taxon>Methanobacteriota</taxon>
        <taxon>Stenosarchaea group</taxon>
        <taxon>Halobacteria</taxon>
        <taxon>Halobacteriales</taxon>
        <taxon>Natrialbaceae</taxon>
        <taxon>Natronoglomus</taxon>
    </lineage>
</organism>
<dbReference type="AlphaFoldDB" id="A0AAP2YZQ1"/>
<feature type="domain" description="Gylcosyl hydrolase 115 C-terminal" evidence="3">
    <location>
        <begin position="810"/>
        <end position="996"/>
    </location>
</feature>
<dbReference type="InterPro" id="IPR029018">
    <property type="entry name" value="Hex-like_dom2"/>
</dbReference>
<keyword evidence="1 4" id="KW-0378">Hydrolase</keyword>
<evidence type="ECO:0000313" key="4">
    <source>
        <dbReference type="EMBL" id="MCU4742572.1"/>
    </source>
</evidence>
<feature type="compositionally biased region" description="Low complexity" evidence="2">
    <location>
        <begin position="791"/>
        <end position="802"/>
    </location>
</feature>
<dbReference type="Proteomes" id="UP001321018">
    <property type="component" value="Unassembled WGS sequence"/>
</dbReference>
<reference evidence="4" key="1">
    <citation type="submission" date="2022-09" db="EMBL/GenBank/DDBJ databases">
        <title>Enrichment on poylsaccharides allowed isolation of novel metabolic and taxonomic groups of Haloarchaea.</title>
        <authorList>
            <person name="Sorokin D.Y."/>
            <person name="Elcheninov A.G."/>
            <person name="Khizhniak T.V."/>
            <person name="Kolganova T.V."/>
            <person name="Kublanov I.V."/>
        </authorList>
    </citation>
    <scope>NUCLEOTIDE SEQUENCE</scope>
    <source>
        <strain evidence="4">AArc-xg1-1</strain>
    </source>
</reference>
<dbReference type="InterPro" id="IPR042301">
    <property type="entry name" value="GH115_sf"/>
</dbReference>
<feature type="region of interest" description="Disordered" evidence="2">
    <location>
        <begin position="1"/>
        <end position="23"/>
    </location>
</feature>
<feature type="region of interest" description="Disordered" evidence="2">
    <location>
        <begin position="838"/>
        <end position="858"/>
    </location>
</feature>
<protein>
    <submittedName>
        <fullName evidence="4">Glycosyl hydrolase 115 family protein</fullName>
    </submittedName>
</protein>
<dbReference type="Gene3D" id="2.60.120.1620">
    <property type="match status" value="1"/>
</dbReference>
<dbReference type="PANTHER" id="PTHR37842:SF2">
    <property type="entry name" value="GYLCOSYL HYDROLASE 115 C-TERMINAL DOMAIN-CONTAINING PROTEIN"/>
    <property type="match status" value="1"/>
</dbReference>
<dbReference type="Gene3D" id="3.30.379.10">
    <property type="entry name" value="Chitobiase/beta-hexosaminidase domain 2-like"/>
    <property type="match status" value="1"/>
</dbReference>
<proteinExistence type="predicted"/>